<name>A0ABU0USG3_ACIBI</name>
<dbReference type="RefSeq" id="WP_307001312.1">
    <property type="nucleotide sequence ID" value="NZ_JAUTBK010000002.1"/>
</dbReference>
<organism evidence="1 2">
    <name type="scientific">Acinetobacter baylyi</name>
    <dbReference type="NCBI Taxonomy" id="202950"/>
    <lineage>
        <taxon>Bacteria</taxon>
        <taxon>Pseudomonadati</taxon>
        <taxon>Pseudomonadota</taxon>
        <taxon>Gammaproteobacteria</taxon>
        <taxon>Moraxellales</taxon>
        <taxon>Moraxellaceae</taxon>
        <taxon>Acinetobacter</taxon>
    </lineage>
</organism>
<accession>A0ABU0USG3</accession>
<evidence type="ECO:0000313" key="2">
    <source>
        <dbReference type="Proteomes" id="UP001233360"/>
    </source>
</evidence>
<dbReference type="EMBL" id="JAUTBK010000002">
    <property type="protein sequence ID" value="MDQ1207238.1"/>
    <property type="molecule type" value="Genomic_DNA"/>
</dbReference>
<comment type="caution">
    <text evidence="1">The sequence shown here is derived from an EMBL/GenBank/DDBJ whole genome shotgun (WGS) entry which is preliminary data.</text>
</comment>
<protein>
    <submittedName>
        <fullName evidence="1">Uncharacterized protein</fullName>
    </submittedName>
</protein>
<reference evidence="1 2" key="1">
    <citation type="submission" date="2023-07" db="EMBL/GenBank/DDBJ databases">
        <title>Functional and genomic diversity of the sorghum phyllosphere microbiome.</title>
        <authorList>
            <person name="Shade A."/>
        </authorList>
    </citation>
    <scope>NUCLEOTIDE SEQUENCE [LARGE SCALE GENOMIC DNA]</scope>
    <source>
        <strain evidence="1 2">SORGH_AS_0887</strain>
    </source>
</reference>
<sequence>MLFKVTDQVCLDAYNKIASDRIQLKENAQKFADEYNADPVILSDSDHIWFCGIKFKDNFSVNRNIWTKPDRQYGHSWIRTKPLKKELQAEFDAEKAKYSELYGKFFPKGNRVDKNNFYSTLGLDGSSFFFNSFKCFEHEGSFYIDTTIKMKVGVEILGSEYEEAQIARNAANKEHSK</sequence>
<keyword evidence="2" id="KW-1185">Reference proteome</keyword>
<dbReference type="Proteomes" id="UP001233360">
    <property type="component" value="Unassembled WGS sequence"/>
</dbReference>
<evidence type="ECO:0000313" key="1">
    <source>
        <dbReference type="EMBL" id="MDQ1207238.1"/>
    </source>
</evidence>
<proteinExistence type="predicted"/>
<gene>
    <name evidence="1" type="ORF">QE380_000161</name>
</gene>